<evidence type="ECO:0000313" key="8">
    <source>
        <dbReference type="Proteomes" id="UP001228113"/>
    </source>
</evidence>
<dbReference type="PANTHER" id="PTHR43652:SF2">
    <property type="entry name" value="BASIC AMINO ACID ANTIPORTER YFCC-RELATED"/>
    <property type="match status" value="1"/>
</dbReference>
<gene>
    <name evidence="7" type="ORF">METESE_09020</name>
</gene>
<feature type="transmembrane region" description="Helical" evidence="6">
    <location>
        <begin position="288"/>
        <end position="309"/>
    </location>
</feature>
<dbReference type="RefSeq" id="WP_243335639.1">
    <property type="nucleotide sequence ID" value="NZ_AP027081.1"/>
</dbReference>
<comment type="subcellular location">
    <subcellularLocation>
        <location evidence="1">Cell membrane</location>
        <topology evidence="1">Multi-pass membrane protein</topology>
    </subcellularLocation>
</comment>
<feature type="transmembrane region" description="Helical" evidence="6">
    <location>
        <begin position="77"/>
        <end position="97"/>
    </location>
</feature>
<evidence type="ECO:0000256" key="5">
    <source>
        <dbReference type="ARBA" id="ARBA00023136"/>
    </source>
</evidence>
<evidence type="ECO:0000313" key="7">
    <source>
        <dbReference type="EMBL" id="BDU75944.1"/>
    </source>
</evidence>
<keyword evidence="5 6" id="KW-0472">Membrane</keyword>
<dbReference type="EMBL" id="AP027081">
    <property type="protein sequence ID" value="BDU75944.1"/>
    <property type="molecule type" value="Genomic_DNA"/>
</dbReference>
<evidence type="ECO:0000256" key="4">
    <source>
        <dbReference type="ARBA" id="ARBA00022989"/>
    </source>
</evidence>
<evidence type="ECO:0000256" key="3">
    <source>
        <dbReference type="ARBA" id="ARBA00022692"/>
    </source>
</evidence>
<dbReference type="GO" id="GO:0005886">
    <property type="term" value="C:plasma membrane"/>
    <property type="evidence" value="ECO:0007669"/>
    <property type="project" value="UniProtKB-SubCell"/>
</dbReference>
<feature type="transmembrane region" description="Helical" evidence="6">
    <location>
        <begin position="167"/>
        <end position="187"/>
    </location>
</feature>
<feature type="transmembrane region" description="Helical" evidence="6">
    <location>
        <begin position="441"/>
        <end position="461"/>
    </location>
</feature>
<feature type="transmembrane region" description="Helical" evidence="6">
    <location>
        <begin position="207"/>
        <end position="225"/>
    </location>
</feature>
<accession>A0AA48GTK0</accession>
<keyword evidence="3 6" id="KW-0812">Transmembrane</keyword>
<dbReference type="PANTHER" id="PTHR43652">
    <property type="entry name" value="BASIC AMINO ACID ANTIPORTER YFCC-RELATED"/>
    <property type="match status" value="1"/>
</dbReference>
<feature type="transmembrane region" description="Helical" evidence="6">
    <location>
        <begin position="261"/>
        <end position="282"/>
    </location>
</feature>
<feature type="transmembrane region" description="Helical" evidence="6">
    <location>
        <begin position="118"/>
        <end position="139"/>
    </location>
</feature>
<dbReference type="Pfam" id="PF03606">
    <property type="entry name" value="DcuC"/>
    <property type="match status" value="1"/>
</dbReference>
<dbReference type="InterPro" id="IPR018385">
    <property type="entry name" value="C4_dicarb_anaerob_car-like"/>
</dbReference>
<reference evidence="7" key="1">
    <citation type="journal article" date="2023" name="Int. J. Syst. Evol. Microbiol.">
        <title>Mesoterricola silvestris gen. nov., sp. nov., Mesoterricola sediminis sp. nov., Geothrix oryzae sp. nov., Geothrix edaphica sp. nov., Geothrix rubra sp. nov., and Geothrix limicola sp. nov., six novel members of Acidobacteriota isolated from soils.</title>
        <authorList>
            <person name="Itoh H."/>
            <person name="Sugisawa Y."/>
            <person name="Mise K."/>
            <person name="Xu Z."/>
            <person name="Kuniyasu M."/>
            <person name="Ushijima N."/>
            <person name="Kawano K."/>
            <person name="Kobayashi E."/>
            <person name="Shiratori Y."/>
            <person name="Masuda Y."/>
            <person name="Senoo K."/>
        </authorList>
    </citation>
    <scope>NUCLEOTIDE SEQUENCE</scope>
    <source>
        <strain evidence="7">W786</strain>
    </source>
</reference>
<proteinExistence type="predicted"/>
<evidence type="ECO:0000256" key="2">
    <source>
        <dbReference type="ARBA" id="ARBA00022475"/>
    </source>
</evidence>
<feature type="transmembrane region" description="Helical" evidence="6">
    <location>
        <begin position="17"/>
        <end position="35"/>
    </location>
</feature>
<evidence type="ECO:0000256" key="1">
    <source>
        <dbReference type="ARBA" id="ARBA00004651"/>
    </source>
</evidence>
<dbReference type="AlphaFoldDB" id="A0AA48GTK0"/>
<keyword evidence="4 6" id="KW-1133">Transmembrane helix</keyword>
<sequence length="471" mass="50416">MHGGWLTKLKNVKMPHTLVVVEALVLLVLVASWIIPSGQFDRVPLNGRLVPDPATYHVVQKIRLSPAMLVLAPLRGFLDGGMLIAFLLVIGGAFNVLNETGAVEVGIKRLTRAISARPTLECLMIPVLMTVFSLAGSIFGLGEELIPFVVIFIPLARSLGYDSIVGVCIPFLGAAAGFAAAFLNPFTVGVAQKIAGLPINSGLGYRVFTWAVGTAVMVAYVMVYARRIKRDPSLSPVRDLDEARGPVDRNPGEEGAWTPRLVLVLALFAAFLVLLVYGIMALGWDMDAMGALFLAMGIALGLASGMGGSRIAQSFVAGAKDMVGVVFIVACARALLVIANDAKILDTVLFHSKNLMGVLPRAVIPQTMFLIQTVINFFIHSGTAQAALTMPIMAPLGDLVGVTRQTSVYAFQLCEFVNPILPTSAVTMGVLGAAKLPWERWAAWFLPLMGILILLAFLLLIPPVLFHYGPF</sequence>
<feature type="transmembrane region" description="Helical" evidence="6">
    <location>
        <begin position="321"/>
        <end position="339"/>
    </location>
</feature>
<keyword evidence="2" id="KW-1003">Cell membrane</keyword>
<protein>
    <submittedName>
        <fullName evidence="7">C4-dicarboxylate ABC transporter</fullName>
    </submittedName>
</protein>
<evidence type="ECO:0000256" key="6">
    <source>
        <dbReference type="SAM" id="Phobius"/>
    </source>
</evidence>
<dbReference type="KEGG" id="msea:METESE_09020"/>
<dbReference type="InterPro" id="IPR051679">
    <property type="entry name" value="DASS-Related_Transporters"/>
</dbReference>
<organism evidence="7 8">
    <name type="scientific">Mesoterricola sediminis</name>
    <dbReference type="NCBI Taxonomy" id="2927980"/>
    <lineage>
        <taxon>Bacteria</taxon>
        <taxon>Pseudomonadati</taxon>
        <taxon>Acidobacteriota</taxon>
        <taxon>Holophagae</taxon>
        <taxon>Holophagales</taxon>
        <taxon>Holophagaceae</taxon>
        <taxon>Mesoterricola</taxon>
    </lineage>
</organism>
<keyword evidence="8" id="KW-1185">Reference proteome</keyword>
<dbReference type="Proteomes" id="UP001228113">
    <property type="component" value="Chromosome"/>
</dbReference>
<name>A0AA48GTK0_9BACT</name>